<feature type="transmembrane region" description="Helical" evidence="6">
    <location>
        <begin position="63"/>
        <end position="86"/>
    </location>
</feature>
<comment type="similarity">
    <text evidence="5">Belongs to the SAT4 family.</text>
</comment>
<comment type="caution">
    <text evidence="8">The sequence shown here is derived from an EMBL/GenBank/DDBJ whole genome shotgun (WGS) entry which is preliminary data.</text>
</comment>
<protein>
    <recommendedName>
        <fullName evidence="7">Rhodopsin domain-containing protein</fullName>
    </recommendedName>
</protein>
<sequence length="236" mass="26634">VLHGIAIFMTVFRVYHRTRTRRMWWDDFMASLSMLVDTAYISVLWLAYAGSLLQTYNSLVARYWLSTMLFLLIVWMARISLALTIPRIFSPKDTTRRFAVGLALLLMTLCLVTITQSAVICSKRLASSTVPVCCVLIAYPASIFSDALLVAVPLYKLWSVRLPRKQRRLILICFTAGSLTATATISCTVFQFAPESWEPAKSVLRGKVNYLEASLLFNCFYYLDPSLCCSSSPALH</sequence>
<dbReference type="InterPro" id="IPR049326">
    <property type="entry name" value="Rhodopsin_dom_fungi"/>
</dbReference>
<evidence type="ECO:0000259" key="7">
    <source>
        <dbReference type="Pfam" id="PF20684"/>
    </source>
</evidence>
<dbReference type="InterPro" id="IPR052337">
    <property type="entry name" value="SAT4-like"/>
</dbReference>
<proteinExistence type="inferred from homology"/>
<accession>A0A9P5TFN1</accession>
<evidence type="ECO:0000256" key="4">
    <source>
        <dbReference type="ARBA" id="ARBA00023136"/>
    </source>
</evidence>
<feature type="non-terminal residue" evidence="8">
    <location>
        <position position="236"/>
    </location>
</feature>
<reference evidence="8" key="1">
    <citation type="submission" date="2020-11" db="EMBL/GenBank/DDBJ databases">
        <authorList>
            <consortium name="DOE Joint Genome Institute"/>
            <person name="Ahrendt S."/>
            <person name="Riley R."/>
            <person name="Andreopoulos W."/>
            <person name="LaButti K."/>
            <person name="Pangilinan J."/>
            <person name="Ruiz-duenas F.J."/>
            <person name="Barrasa J.M."/>
            <person name="Sanchez-Garcia M."/>
            <person name="Camarero S."/>
            <person name="Miyauchi S."/>
            <person name="Serrano A."/>
            <person name="Linde D."/>
            <person name="Babiker R."/>
            <person name="Drula E."/>
            <person name="Ayuso-Fernandez I."/>
            <person name="Pacheco R."/>
            <person name="Padilla G."/>
            <person name="Ferreira P."/>
            <person name="Barriuso J."/>
            <person name="Kellner H."/>
            <person name="Castanera R."/>
            <person name="Alfaro M."/>
            <person name="Ramirez L."/>
            <person name="Pisabarro A.G."/>
            <person name="Kuo A."/>
            <person name="Tritt A."/>
            <person name="Lipzen A."/>
            <person name="He G."/>
            <person name="Yan M."/>
            <person name="Ng V."/>
            <person name="Cullen D."/>
            <person name="Martin F."/>
            <person name="Rosso M.-N."/>
            <person name="Henrissat B."/>
            <person name="Hibbett D."/>
            <person name="Martinez A.T."/>
            <person name="Grigoriev I.V."/>
        </authorList>
    </citation>
    <scope>NUCLEOTIDE SEQUENCE</scope>
    <source>
        <strain evidence="8">AH 44721</strain>
    </source>
</reference>
<evidence type="ECO:0000313" key="9">
    <source>
        <dbReference type="Proteomes" id="UP000724874"/>
    </source>
</evidence>
<dbReference type="Pfam" id="PF20684">
    <property type="entry name" value="Fung_rhodopsin"/>
    <property type="match status" value="1"/>
</dbReference>
<evidence type="ECO:0000256" key="1">
    <source>
        <dbReference type="ARBA" id="ARBA00004141"/>
    </source>
</evidence>
<evidence type="ECO:0000256" key="2">
    <source>
        <dbReference type="ARBA" id="ARBA00022692"/>
    </source>
</evidence>
<evidence type="ECO:0000313" key="8">
    <source>
        <dbReference type="EMBL" id="KAF8868538.1"/>
    </source>
</evidence>
<evidence type="ECO:0000256" key="3">
    <source>
        <dbReference type="ARBA" id="ARBA00022989"/>
    </source>
</evidence>
<feature type="transmembrane region" description="Helical" evidence="6">
    <location>
        <begin position="169"/>
        <end position="193"/>
    </location>
</feature>
<comment type="subcellular location">
    <subcellularLocation>
        <location evidence="1">Membrane</location>
        <topology evidence="1">Multi-pass membrane protein</topology>
    </subcellularLocation>
</comment>
<gene>
    <name evidence="8" type="ORF">CPB84DRAFT_1695962</name>
</gene>
<keyword evidence="3 6" id="KW-1133">Transmembrane helix</keyword>
<dbReference type="PANTHER" id="PTHR33048">
    <property type="entry name" value="PTH11-LIKE INTEGRAL MEMBRANE PROTEIN (AFU_ORTHOLOGUE AFUA_5G11245)"/>
    <property type="match status" value="1"/>
</dbReference>
<organism evidence="8 9">
    <name type="scientific">Gymnopilus junonius</name>
    <name type="common">Spectacular rustgill mushroom</name>
    <name type="synonym">Gymnopilus spectabilis subsp. junonius</name>
    <dbReference type="NCBI Taxonomy" id="109634"/>
    <lineage>
        <taxon>Eukaryota</taxon>
        <taxon>Fungi</taxon>
        <taxon>Dikarya</taxon>
        <taxon>Basidiomycota</taxon>
        <taxon>Agaricomycotina</taxon>
        <taxon>Agaricomycetes</taxon>
        <taxon>Agaricomycetidae</taxon>
        <taxon>Agaricales</taxon>
        <taxon>Agaricineae</taxon>
        <taxon>Hymenogastraceae</taxon>
        <taxon>Gymnopilus</taxon>
    </lineage>
</organism>
<dbReference type="AlphaFoldDB" id="A0A9P5TFN1"/>
<feature type="transmembrane region" description="Helical" evidence="6">
    <location>
        <begin position="98"/>
        <end position="116"/>
    </location>
</feature>
<feature type="domain" description="Rhodopsin" evidence="7">
    <location>
        <begin position="13"/>
        <end position="188"/>
    </location>
</feature>
<feature type="transmembrane region" description="Helical" evidence="6">
    <location>
        <begin position="28"/>
        <end position="48"/>
    </location>
</feature>
<dbReference type="OrthoDB" id="3229610at2759"/>
<evidence type="ECO:0000256" key="6">
    <source>
        <dbReference type="SAM" id="Phobius"/>
    </source>
</evidence>
<dbReference type="Proteomes" id="UP000724874">
    <property type="component" value="Unassembled WGS sequence"/>
</dbReference>
<feature type="transmembrane region" description="Helical" evidence="6">
    <location>
        <begin position="136"/>
        <end position="157"/>
    </location>
</feature>
<name>A0A9P5TFN1_GYMJU</name>
<keyword evidence="4 6" id="KW-0472">Membrane</keyword>
<dbReference type="GO" id="GO:0016020">
    <property type="term" value="C:membrane"/>
    <property type="evidence" value="ECO:0007669"/>
    <property type="project" value="UniProtKB-SubCell"/>
</dbReference>
<evidence type="ECO:0000256" key="5">
    <source>
        <dbReference type="ARBA" id="ARBA00038359"/>
    </source>
</evidence>
<dbReference type="EMBL" id="JADNYJ010000613">
    <property type="protein sequence ID" value="KAF8868538.1"/>
    <property type="molecule type" value="Genomic_DNA"/>
</dbReference>
<keyword evidence="9" id="KW-1185">Reference proteome</keyword>
<dbReference type="PANTHER" id="PTHR33048:SF47">
    <property type="entry name" value="INTEGRAL MEMBRANE PROTEIN-RELATED"/>
    <property type="match status" value="1"/>
</dbReference>
<keyword evidence="2 6" id="KW-0812">Transmembrane</keyword>